<dbReference type="InterPro" id="IPR028081">
    <property type="entry name" value="Leu-bd"/>
</dbReference>
<dbReference type="EMBL" id="UGVN01000002">
    <property type="protein sequence ID" value="SUE95257.1"/>
    <property type="molecule type" value="Genomic_DNA"/>
</dbReference>
<keyword evidence="3" id="KW-0029">Amino-acid transport</keyword>
<organism evidence="6 8">
    <name type="scientific">Roseomonas mucosa</name>
    <dbReference type="NCBI Taxonomy" id="207340"/>
    <lineage>
        <taxon>Bacteria</taxon>
        <taxon>Pseudomonadati</taxon>
        <taxon>Pseudomonadota</taxon>
        <taxon>Alphaproteobacteria</taxon>
        <taxon>Acetobacterales</taxon>
        <taxon>Roseomonadaceae</taxon>
        <taxon>Roseomonas</taxon>
    </lineage>
</organism>
<accession>A0A1S8D431</accession>
<dbReference type="EMBL" id="LLWF02000044">
    <property type="protein sequence ID" value="ONH82719.1"/>
    <property type="molecule type" value="Genomic_DNA"/>
</dbReference>
<evidence type="ECO:0000313" key="9">
    <source>
        <dbReference type="Proteomes" id="UP000254919"/>
    </source>
</evidence>
<evidence type="ECO:0000256" key="1">
    <source>
        <dbReference type="ARBA" id="ARBA00010062"/>
    </source>
</evidence>
<dbReference type="SUPFAM" id="SSF53822">
    <property type="entry name" value="Periplasmic binding protein-like I"/>
    <property type="match status" value="1"/>
</dbReference>
<dbReference type="Pfam" id="PF13458">
    <property type="entry name" value="Peripla_BP_6"/>
    <property type="match status" value="1"/>
</dbReference>
<keyword evidence="3" id="KW-0813">Transport</keyword>
<dbReference type="Proteomes" id="UP000254919">
    <property type="component" value="Unassembled WGS sequence"/>
</dbReference>
<evidence type="ECO:0000313" key="6">
    <source>
        <dbReference type="EMBL" id="ONH82719.1"/>
    </source>
</evidence>
<dbReference type="PANTHER" id="PTHR30483">
    <property type="entry name" value="LEUCINE-SPECIFIC-BINDING PROTEIN"/>
    <property type="match status" value="1"/>
</dbReference>
<dbReference type="GO" id="GO:0006865">
    <property type="term" value="P:amino acid transport"/>
    <property type="evidence" value="ECO:0007669"/>
    <property type="project" value="UniProtKB-KW"/>
</dbReference>
<dbReference type="GeneID" id="99631485"/>
<reference evidence="7 9" key="2">
    <citation type="submission" date="2018-06" db="EMBL/GenBank/DDBJ databases">
        <authorList>
            <consortium name="Pathogen Informatics"/>
            <person name="Doyle S."/>
        </authorList>
    </citation>
    <scope>NUCLEOTIDE SEQUENCE [LARGE SCALE GENOMIC DNA]</scope>
    <source>
        <strain evidence="7 9">NCTC13291</strain>
    </source>
</reference>
<dbReference type="STRING" id="207340.APZ41_013235"/>
<feature type="signal peptide" evidence="4">
    <location>
        <begin position="1"/>
        <end position="24"/>
    </location>
</feature>
<feature type="domain" description="Leucine-binding protein" evidence="5">
    <location>
        <begin position="32"/>
        <end position="366"/>
    </location>
</feature>
<proteinExistence type="inferred from homology"/>
<protein>
    <submittedName>
        <fullName evidence="6">Branched-chain amino acid ABC transporter substrate-binding protein</fullName>
    </submittedName>
    <submittedName>
        <fullName evidence="7">Leucine-specific-binding protein</fullName>
    </submittedName>
</protein>
<evidence type="ECO:0000259" key="5">
    <source>
        <dbReference type="Pfam" id="PF13458"/>
    </source>
</evidence>
<evidence type="ECO:0000313" key="8">
    <source>
        <dbReference type="Proteomes" id="UP000054844"/>
    </source>
</evidence>
<dbReference type="Proteomes" id="UP000054844">
    <property type="component" value="Unassembled WGS sequence"/>
</dbReference>
<reference evidence="6 8" key="1">
    <citation type="submission" date="2016-12" db="EMBL/GenBank/DDBJ databases">
        <title>Draft genome sequence of Roseomonas mucosa strain AU37, isolated from a peripheral intravenous catheter.</title>
        <authorList>
            <person name="Choudhury M.A."/>
            <person name="Sidjabat H.E."/>
            <person name="Wailan A.M."/>
            <person name="Zhang L."/>
            <person name="Marsh N.M."/>
            <person name="Rickard C.M."/>
            <person name="Davies M."/>
            <person name="Mcmillan D.J."/>
        </authorList>
    </citation>
    <scope>NUCLEOTIDE SEQUENCE [LARGE SCALE GENOMIC DNA]</scope>
    <source>
        <strain evidence="6 8">SAVE376</strain>
    </source>
</reference>
<dbReference type="InterPro" id="IPR051010">
    <property type="entry name" value="BCAA_transport"/>
</dbReference>
<name>A0A1S8D431_9PROT</name>
<dbReference type="Gene3D" id="3.40.50.2300">
    <property type="match status" value="2"/>
</dbReference>
<dbReference type="PANTHER" id="PTHR30483:SF37">
    <property type="entry name" value="ABC TRANSPORTER SUBSTRATE-BINDING PROTEIN"/>
    <property type="match status" value="1"/>
</dbReference>
<gene>
    <name evidence="7" type="primary">livK</name>
    <name evidence="6" type="ORF">APZ41_013235</name>
    <name evidence="7" type="ORF">NCTC13291_04140</name>
</gene>
<evidence type="ECO:0000313" key="7">
    <source>
        <dbReference type="EMBL" id="SUE95257.1"/>
    </source>
</evidence>
<evidence type="ECO:0000256" key="3">
    <source>
        <dbReference type="ARBA" id="ARBA00022970"/>
    </source>
</evidence>
<sequence length="391" mass="41995">MVRRTIVSAALALTVSAGLLGARAQEAQTFVVGSHMPLTGALARSGQAFNEGMQVAATMCNAASPRHKIRIDVIDDESTPAKAVSAVEKLSSDGAVAIIGGYGSNIIGPASDAASKLGKVYITAGAVSDELTQRGLKNFFRINNNAGYQRGIATLLSDLKPEKISIVASTREAPALLADGLEKDLTAQGIKVTVHKFDPAISDFKPVINKIKIQDKPDIIMMSAYENDYVGIIRAAKVLKPNVKLIVGAWSLATPKMYTDFPDLMNNVVGTSFLPFPVEMKSEEGTTFADLYKSKYGKEIEYLSTLSFVETRILCEAIFRSAEAGTLAKGGLADEMRKTDRDTMLGRIQFDQSGDNPNFTLSMGQHRDGKIVLVSPRTTANGEIAYPGLPW</sequence>
<feature type="chain" id="PRO_5033747112" evidence="4">
    <location>
        <begin position="25"/>
        <end position="391"/>
    </location>
</feature>
<evidence type="ECO:0000256" key="2">
    <source>
        <dbReference type="ARBA" id="ARBA00022729"/>
    </source>
</evidence>
<comment type="similarity">
    <text evidence="1">Belongs to the leucine-binding protein family.</text>
</comment>
<dbReference type="InterPro" id="IPR028082">
    <property type="entry name" value="Peripla_BP_I"/>
</dbReference>
<evidence type="ECO:0000256" key="4">
    <source>
        <dbReference type="SAM" id="SignalP"/>
    </source>
</evidence>
<dbReference type="OrthoDB" id="7855203at2"/>
<keyword evidence="8" id="KW-1185">Reference proteome</keyword>
<dbReference type="RefSeq" id="WP_026033089.1">
    <property type="nucleotide sequence ID" value="NZ_AP031463.1"/>
</dbReference>
<keyword evidence="2 4" id="KW-0732">Signal</keyword>
<dbReference type="AlphaFoldDB" id="A0A1S8D431"/>